<dbReference type="GeneID" id="24588723"/>
<evidence type="ECO:0000313" key="3">
    <source>
        <dbReference type="Proteomes" id="UP000471633"/>
    </source>
</evidence>
<keyword evidence="3" id="KW-1185">Reference proteome</keyword>
<organism evidence="2 3">
    <name type="scientific">Schistosoma haematobium</name>
    <name type="common">Blood fluke</name>
    <dbReference type="NCBI Taxonomy" id="6185"/>
    <lineage>
        <taxon>Eukaryota</taxon>
        <taxon>Metazoa</taxon>
        <taxon>Spiralia</taxon>
        <taxon>Lophotrochozoa</taxon>
        <taxon>Platyhelminthes</taxon>
        <taxon>Trematoda</taxon>
        <taxon>Digenea</taxon>
        <taxon>Strigeidida</taxon>
        <taxon>Schistosomatoidea</taxon>
        <taxon>Schistosomatidae</taxon>
        <taxon>Schistosoma</taxon>
    </lineage>
</organism>
<name>A0A922ITN5_SCHHA</name>
<evidence type="ECO:0000256" key="1">
    <source>
        <dbReference type="SAM" id="SignalP"/>
    </source>
</evidence>
<comment type="caution">
    <text evidence="2">The sequence shown here is derived from an EMBL/GenBank/DDBJ whole genome shotgun (WGS) entry which is preliminary data.</text>
</comment>
<feature type="signal peptide" evidence="1">
    <location>
        <begin position="1"/>
        <end position="18"/>
    </location>
</feature>
<reference evidence="2" key="2">
    <citation type="journal article" date="2019" name="Gigascience">
        <title>High-quality Schistosoma haematobium genome achieved by single-molecule and long-range sequencing.</title>
        <authorList>
            <person name="Stroehlein A.J."/>
            <person name="Korhonen P.K."/>
            <person name="Chong T.M."/>
            <person name="Lim Y.L."/>
            <person name="Chan K.G."/>
            <person name="Webster B."/>
            <person name="Rollinson D."/>
            <person name="Brindley P.J."/>
            <person name="Gasser R.B."/>
            <person name="Young N.D."/>
        </authorList>
    </citation>
    <scope>NUCLEOTIDE SEQUENCE</scope>
</reference>
<reference evidence="2" key="3">
    <citation type="submission" date="2021-06" db="EMBL/GenBank/DDBJ databases">
        <title>Chromosome-level genome assembly for S. haematobium.</title>
        <authorList>
            <person name="Stroehlein A.J."/>
        </authorList>
    </citation>
    <scope>NUCLEOTIDE SEQUENCE</scope>
</reference>
<dbReference type="Proteomes" id="UP000471633">
    <property type="component" value="Unassembled WGS sequence"/>
</dbReference>
<dbReference type="RefSeq" id="XP_051069071.1">
    <property type="nucleotide sequence ID" value="XM_051213126.1"/>
</dbReference>
<feature type="chain" id="PRO_5037347137" evidence="1">
    <location>
        <begin position="19"/>
        <end position="209"/>
    </location>
</feature>
<sequence>MEYTLTVILIYIIIEIDGFPVDTSEEYSKNLLLRQLLNFQLPKDSNFHSISSLSPTAWNPTWSALLWSTWSEWERCTQNKHCKNHYNNNKSEIIENLLFRERICQFQSINEQLLWSQAMIKGVNLSGDLSTCSEEGLIQIDVKHCQDLLQCIYKTSSKNHSFHSLSKSNVKNFSSKCEENGCDFTDSTENKMNMEVYGWRLWAQCLRVK</sequence>
<accession>A0A922ITN5</accession>
<evidence type="ECO:0000313" key="2">
    <source>
        <dbReference type="EMBL" id="KAH9587320.1"/>
    </source>
</evidence>
<keyword evidence="1" id="KW-0732">Signal</keyword>
<reference evidence="2" key="4">
    <citation type="journal article" date="2022" name="PLoS Pathog.">
        <title>Chromosome-level genome of Schistosoma haematobium underpins genome-wide explorations of molecular variation.</title>
        <authorList>
            <person name="Stroehlein A.J."/>
            <person name="Korhonen P.K."/>
            <person name="Lee V.V."/>
            <person name="Ralph S.A."/>
            <person name="Mentink-Kane M."/>
            <person name="You H."/>
            <person name="McManus D.P."/>
            <person name="Tchuente L.T."/>
            <person name="Stothard J.R."/>
            <person name="Kaur P."/>
            <person name="Dudchenko O."/>
            <person name="Aiden E.L."/>
            <person name="Yang B."/>
            <person name="Yang H."/>
            <person name="Emery A.M."/>
            <person name="Webster B.L."/>
            <person name="Brindley P.J."/>
            <person name="Rollinson D."/>
            <person name="Chang B.C.H."/>
            <person name="Gasser R.B."/>
            <person name="Young N.D."/>
        </authorList>
    </citation>
    <scope>NUCLEOTIDE SEQUENCE</scope>
</reference>
<proteinExistence type="predicted"/>
<dbReference type="EMBL" id="AMPZ03000003">
    <property type="protein sequence ID" value="KAH9587320.1"/>
    <property type="molecule type" value="Genomic_DNA"/>
</dbReference>
<protein>
    <submittedName>
        <fullName evidence="2">Uncharacterized protein</fullName>
    </submittedName>
</protein>
<gene>
    <name evidence="2" type="ORF">MS3_00005099</name>
</gene>
<dbReference type="CTD" id="24588723"/>
<reference evidence="2" key="1">
    <citation type="journal article" date="2012" name="Nat. Genet.">
        <title>Whole-genome sequence of Schistosoma haematobium.</title>
        <authorList>
            <person name="Young N.D."/>
            <person name="Jex A.R."/>
            <person name="Li B."/>
            <person name="Liu S."/>
            <person name="Yang L."/>
            <person name="Xiong Z."/>
            <person name="Li Y."/>
            <person name="Cantacessi C."/>
            <person name="Hall R.S."/>
            <person name="Xu X."/>
            <person name="Chen F."/>
            <person name="Wu X."/>
            <person name="Zerlotini A."/>
            <person name="Oliveira G."/>
            <person name="Hofmann A."/>
            <person name="Zhang G."/>
            <person name="Fang X."/>
            <person name="Kang Y."/>
            <person name="Campbell B.E."/>
            <person name="Loukas A."/>
            <person name="Ranganathan S."/>
            <person name="Rollinson D."/>
            <person name="Rinaldi G."/>
            <person name="Brindley P.J."/>
            <person name="Yang H."/>
            <person name="Wang J."/>
            <person name="Wang J."/>
            <person name="Gasser R.B."/>
        </authorList>
    </citation>
    <scope>NUCLEOTIDE SEQUENCE</scope>
</reference>
<dbReference type="AlphaFoldDB" id="A0A922ITN5"/>